<dbReference type="SUPFAM" id="SSF48452">
    <property type="entry name" value="TPR-like"/>
    <property type="match status" value="1"/>
</dbReference>
<evidence type="ECO:0000256" key="5">
    <source>
        <dbReference type="SAM" id="MobiDB-lite"/>
    </source>
</evidence>
<sequence length="698" mass="79662">MVSETQQAEDGEAWRQALLSKIVGDDELSGEDLERHEQFLKAKEDALAALATQQDAVAKTSSLSRRTQQVRFEGKAFDEETARKLELIAGRAAKDATRREMERSKQASQALTAAKQEAQTALQAAVAELPKDQKAASLAPTWISDEEYKELGYPQLDPKFRSNEWQKKQLQLDSTDPRHNPNLNRDQNDPEFWYHAARKPFNKALLRTEQHWNSRREVWLKQFEQVKDLNQKRELLAELLEDTSTEVKRLVAPILHFSITMKVLSGFVEKAKQLRKSFHEIVSSEESLTILQGIRDRVDEFGSQAADDMLTEYDARARTLATDRQEEKQDQEKKIADVHTLAQIMNWGQKCKKDGLVEWEQGNWMEAYVSWRQADDTLRPFKAADKENNQVYSELHTAVLKNLSQACMKLGLWHEAAKAAETATQLSPEDHKAWFRWACALEGLGQLDEAEECLHKIDECSVGRPDRTRISKDTQAKREKLQALRDREQASLKKTLEKAIARNVFSEERQDQDQVLQDLACLCCIAGRSLLQPPTVLPSMRQQPAVSPSKAFIEEEANEVTRKHLTKEGAKDLLKELRDAYRDTTFQLQIFKLARDVRGEKQPFLTNLAALALPLQKPVLEAFGFAPNEKGLKEMIRALQDHLHGPGMDETVKRAADETTMALYGVMYDKLTRPDDSHEAPRLEARLGRDPREDEDSS</sequence>
<proteinExistence type="predicted"/>
<organism evidence="6 7">
    <name type="scientific">Durusdinium trenchii</name>
    <dbReference type="NCBI Taxonomy" id="1381693"/>
    <lineage>
        <taxon>Eukaryota</taxon>
        <taxon>Sar</taxon>
        <taxon>Alveolata</taxon>
        <taxon>Dinophyceae</taxon>
        <taxon>Suessiales</taxon>
        <taxon>Symbiodiniaceae</taxon>
        <taxon>Durusdinium</taxon>
    </lineage>
</organism>
<comment type="caution">
    <text evidence="6">The sequence shown here is derived from an EMBL/GenBank/DDBJ whole genome shotgun (WGS) entry which is preliminary data.</text>
</comment>
<evidence type="ECO:0000313" key="6">
    <source>
        <dbReference type="EMBL" id="CAK9070291.1"/>
    </source>
</evidence>
<dbReference type="Proteomes" id="UP001642484">
    <property type="component" value="Unassembled WGS sequence"/>
</dbReference>
<dbReference type="SMART" id="SM00028">
    <property type="entry name" value="TPR"/>
    <property type="match status" value="2"/>
</dbReference>
<evidence type="ECO:0000256" key="4">
    <source>
        <dbReference type="ARBA" id="ARBA00023235"/>
    </source>
</evidence>
<dbReference type="EC" id="5.2.1.8" evidence="2"/>
<name>A0ABP0P3D8_9DINO</name>
<dbReference type="InterPro" id="IPR019734">
    <property type="entry name" value="TPR_rpt"/>
</dbReference>
<evidence type="ECO:0000256" key="3">
    <source>
        <dbReference type="ARBA" id="ARBA00023110"/>
    </source>
</evidence>
<feature type="region of interest" description="Disordered" evidence="5">
    <location>
        <begin position="166"/>
        <end position="189"/>
    </location>
</feature>
<evidence type="ECO:0000256" key="2">
    <source>
        <dbReference type="ARBA" id="ARBA00013194"/>
    </source>
</evidence>
<dbReference type="Gene3D" id="1.25.40.10">
    <property type="entry name" value="Tetratricopeptide repeat domain"/>
    <property type="match status" value="1"/>
</dbReference>
<dbReference type="PANTHER" id="PTHR46512">
    <property type="entry name" value="PEPTIDYLPROLYL ISOMERASE"/>
    <property type="match status" value="1"/>
</dbReference>
<keyword evidence="3" id="KW-0697">Rotamase</keyword>
<evidence type="ECO:0000256" key="1">
    <source>
        <dbReference type="ARBA" id="ARBA00000971"/>
    </source>
</evidence>
<gene>
    <name evidence="6" type="ORF">CCMP2556_LOCUS34570</name>
</gene>
<feature type="region of interest" description="Disordered" evidence="5">
    <location>
        <begin position="672"/>
        <end position="698"/>
    </location>
</feature>
<feature type="compositionally biased region" description="Basic and acidic residues" evidence="5">
    <location>
        <begin position="672"/>
        <end position="692"/>
    </location>
</feature>
<accession>A0ABP0P3D8</accession>
<keyword evidence="7" id="KW-1185">Reference proteome</keyword>
<protein>
    <recommendedName>
        <fullName evidence="2">peptidylprolyl isomerase</fullName>
        <ecNumber evidence="2">5.2.1.8</ecNumber>
    </recommendedName>
</protein>
<dbReference type="EMBL" id="CAXAMN010022485">
    <property type="protein sequence ID" value="CAK9070291.1"/>
    <property type="molecule type" value="Genomic_DNA"/>
</dbReference>
<evidence type="ECO:0000313" key="7">
    <source>
        <dbReference type="Proteomes" id="UP001642484"/>
    </source>
</evidence>
<dbReference type="InterPro" id="IPR011990">
    <property type="entry name" value="TPR-like_helical_dom_sf"/>
</dbReference>
<dbReference type="PANTHER" id="PTHR46512:SF9">
    <property type="entry name" value="PEPTIDYLPROLYL ISOMERASE"/>
    <property type="match status" value="1"/>
</dbReference>
<dbReference type="InterPro" id="IPR050754">
    <property type="entry name" value="FKBP4/5/8-like"/>
</dbReference>
<comment type="catalytic activity">
    <reaction evidence="1">
        <text>[protein]-peptidylproline (omega=180) = [protein]-peptidylproline (omega=0)</text>
        <dbReference type="Rhea" id="RHEA:16237"/>
        <dbReference type="Rhea" id="RHEA-COMP:10747"/>
        <dbReference type="Rhea" id="RHEA-COMP:10748"/>
        <dbReference type="ChEBI" id="CHEBI:83833"/>
        <dbReference type="ChEBI" id="CHEBI:83834"/>
        <dbReference type="EC" id="5.2.1.8"/>
    </reaction>
</comment>
<keyword evidence="4" id="KW-0413">Isomerase</keyword>
<reference evidence="6 7" key="1">
    <citation type="submission" date="2024-02" db="EMBL/GenBank/DDBJ databases">
        <authorList>
            <person name="Chen Y."/>
            <person name="Shah S."/>
            <person name="Dougan E. K."/>
            <person name="Thang M."/>
            <person name="Chan C."/>
        </authorList>
    </citation>
    <scope>NUCLEOTIDE SEQUENCE [LARGE SCALE GENOMIC DNA]</scope>
</reference>